<comment type="subcellular location">
    <subcellularLocation>
        <location evidence="1">Nucleus</location>
    </subcellularLocation>
</comment>
<keyword evidence="10" id="KW-0539">Nucleus</keyword>
<evidence type="ECO:0000256" key="7">
    <source>
        <dbReference type="ARBA" id="ARBA00023125"/>
    </source>
</evidence>
<evidence type="ECO:0000256" key="8">
    <source>
        <dbReference type="ARBA" id="ARBA00023163"/>
    </source>
</evidence>
<dbReference type="SUPFAM" id="SSF48508">
    <property type="entry name" value="Nuclear receptor ligand-binding domain"/>
    <property type="match status" value="1"/>
</dbReference>
<keyword evidence="6" id="KW-0805">Transcription regulation</keyword>
<protein>
    <submittedName>
        <fullName evidence="13">Nuclear receptor domain-containing protein</fullName>
    </submittedName>
</protein>
<dbReference type="GO" id="GO:0005634">
    <property type="term" value="C:nucleus"/>
    <property type="evidence" value="ECO:0007669"/>
    <property type="project" value="UniProtKB-SubCell"/>
</dbReference>
<comment type="similarity">
    <text evidence="2">Belongs to the nuclear hormone receptor family.</text>
</comment>
<keyword evidence="3" id="KW-0479">Metal-binding</keyword>
<dbReference type="GO" id="GO:0043565">
    <property type="term" value="F:sequence-specific DNA binding"/>
    <property type="evidence" value="ECO:0007669"/>
    <property type="project" value="InterPro"/>
</dbReference>
<name>A0AAF5PG40_WUCBA</name>
<dbReference type="GO" id="GO:0008270">
    <property type="term" value="F:zinc ion binding"/>
    <property type="evidence" value="ECO:0007669"/>
    <property type="project" value="UniProtKB-KW"/>
</dbReference>
<dbReference type="PROSITE" id="PS00031">
    <property type="entry name" value="NUCLEAR_REC_DBD_1"/>
    <property type="match status" value="1"/>
</dbReference>
<keyword evidence="9" id="KW-0675">Receptor</keyword>
<dbReference type="PRINTS" id="PR00047">
    <property type="entry name" value="STROIDFINGER"/>
</dbReference>
<dbReference type="Proteomes" id="UP000093561">
    <property type="component" value="Unassembled WGS sequence"/>
</dbReference>
<sequence>MINAEILCRVCGDRASGRHYGVQSCDGCRGFFKRSVRRSMKYECKDRKQCIVDVARRNQCQACRFRKCLAVSMNPCAVQNERKIRSNSTKIFQERYHNYLITSTDKLTEKLRNKKMKACFIDHGTRNQHSAFVKRLKEVGQYSQLNSSIYLNFMLRFMMLSPPLSHISIQERILLLNHSWHMLFIINYATYFESNATKFGQLQAVLEILDSLMLTPFEIWYLCMIIISESVNEIFGNLPALYAYRNEAFILLMKCETYAMVALMQNNKNRITKLMKLKELLQTISKETVLQTFFPNSVRNQL</sequence>
<feature type="domain" description="Nuclear receptor" evidence="11">
    <location>
        <begin position="5"/>
        <end position="80"/>
    </location>
</feature>
<evidence type="ECO:0000256" key="3">
    <source>
        <dbReference type="ARBA" id="ARBA00022723"/>
    </source>
</evidence>
<dbReference type="InterPro" id="IPR001628">
    <property type="entry name" value="Znf_hrmn_rcpt"/>
</dbReference>
<evidence type="ECO:0000256" key="4">
    <source>
        <dbReference type="ARBA" id="ARBA00022771"/>
    </source>
</evidence>
<dbReference type="PROSITE" id="PS51030">
    <property type="entry name" value="NUCLEAR_REC_DBD_2"/>
    <property type="match status" value="1"/>
</dbReference>
<evidence type="ECO:0000256" key="10">
    <source>
        <dbReference type="ARBA" id="ARBA00023242"/>
    </source>
</evidence>
<evidence type="ECO:0000256" key="9">
    <source>
        <dbReference type="ARBA" id="ARBA00023170"/>
    </source>
</evidence>
<dbReference type="Pfam" id="PF00105">
    <property type="entry name" value="zf-C4"/>
    <property type="match status" value="1"/>
</dbReference>
<dbReference type="InterPro" id="IPR013088">
    <property type="entry name" value="Znf_NHR/GATA"/>
</dbReference>
<dbReference type="SMART" id="SM00399">
    <property type="entry name" value="ZnF_C4"/>
    <property type="match status" value="1"/>
</dbReference>
<evidence type="ECO:0000313" key="13">
    <source>
        <dbReference type="WBParaSite" id="mrna-Wban_00170"/>
    </source>
</evidence>
<evidence type="ECO:0000313" key="12">
    <source>
        <dbReference type="Proteomes" id="UP000093561"/>
    </source>
</evidence>
<keyword evidence="7" id="KW-0238">DNA-binding</keyword>
<dbReference type="CDD" id="cd07164">
    <property type="entry name" value="NR_DBD_PNR_like_1"/>
    <property type="match status" value="1"/>
</dbReference>
<reference evidence="12" key="2">
    <citation type="journal article" date="2016" name="Mol. Ecol.">
        <title>Population genomics of the filarial nematode parasite Wuchereria bancrofti from mosquitoes.</title>
        <authorList>
            <person name="Small S.T."/>
            <person name="Reimer L.J."/>
            <person name="Tisch D.J."/>
            <person name="King C.L."/>
            <person name="Christensen B.M."/>
            <person name="Siba P.M."/>
            <person name="Kazura J.W."/>
            <person name="Serre D."/>
            <person name="Zimmerman P.A."/>
        </authorList>
    </citation>
    <scope>NUCLEOTIDE SEQUENCE</scope>
    <source>
        <strain evidence="12">pt0022</strain>
    </source>
</reference>
<dbReference type="PANTHER" id="PTHR24083">
    <property type="entry name" value="NUCLEAR HORMONE RECEPTOR"/>
    <property type="match status" value="1"/>
</dbReference>
<reference evidence="13" key="3">
    <citation type="submission" date="2024-02" db="UniProtKB">
        <authorList>
            <consortium name="WormBaseParasite"/>
        </authorList>
    </citation>
    <scope>IDENTIFICATION</scope>
    <source>
        <strain evidence="13">pt0022</strain>
    </source>
</reference>
<evidence type="ECO:0000259" key="11">
    <source>
        <dbReference type="PROSITE" id="PS51030"/>
    </source>
</evidence>
<dbReference type="SUPFAM" id="SSF57716">
    <property type="entry name" value="Glucocorticoid receptor-like (DNA-binding domain)"/>
    <property type="match status" value="1"/>
</dbReference>
<dbReference type="Gene3D" id="1.10.565.10">
    <property type="entry name" value="Retinoid X Receptor"/>
    <property type="match status" value="1"/>
</dbReference>
<evidence type="ECO:0000256" key="2">
    <source>
        <dbReference type="ARBA" id="ARBA00005993"/>
    </source>
</evidence>
<keyword evidence="4" id="KW-0863">Zinc-finger</keyword>
<dbReference type="WBParaSite" id="mrna-Wban_00170">
    <property type="protein sequence ID" value="mrna-Wban_00170"/>
    <property type="gene ID" value="Wban_00170"/>
</dbReference>
<evidence type="ECO:0000256" key="6">
    <source>
        <dbReference type="ARBA" id="ARBA00023015"/>
    </source>
</evidence>
<evidence type="ECO:0000256" key="5">
    <source>
        <dbReference type="ARBA" id="ARBA00022833"/>
    </source>
</evidence>
<dbReference type="AlphaFoldDB" id="A0AAF5PG40"/>
<keyword evidence="5" id="KW-0862">Zinc</keyword>
<accession>A0AAF5PG40</accession>
<dbReference type="InterPro" id="IPR035500">
    <property type="entry name" value="NHR-like_dom_sf"/>
</dbReference>
<organism evidence="12 13">
    <name type="scientific">Wuchereria bancrofti</name>
    <dbReference type="NCBI Taxonomy" id="6293"/>
    <lineage>
        <taxon>Eukaryota</taxon>
        <taxon>Metazoa</taxon>
        <taxon>Ecdysozoa</taxon>
        <taxon>Nematoda</taxon>
        <taxon>Chromadorea</taxon>
        <taxon>Rhabditida</taxon>
        <taxon>Spirurina</taxon>
        <taxon>Spiruromorpha</taxon>
        <taxon>Filarioidea</taxon>
        <taxon>Onchocercidae</taxon>
        <taxon>Wuchereria</taxon>
    </lineage>
</organism>
<proteinExistence type="inferred from homology"/>
<dbReference type="Gene3D" id="3.30.50.10">
    <property type="entry name" value="Erythroid Transcription Factor GATA-1, subunit A"/>
    <property type="match status" value="1"/>
</dbReference>
<dbReference type="GO" id="GO:0003700">
    <property type="term" value="F:DNA-binding transcription factor activity"/>
    <property type="evidence" value="ECO:0007669"/>
    <property type="project" value="InterPro"/>
</dbReference>
<evidence type="ECO:0000256" key="1">
    <source>
        <dbReference type="ARBA" id="ARBA00004123"/>
    </source>
</evidence>
<reference evidence="12" key="1">
    <citation type="submission" date="2015-03" db="EMBL/GenBank/DDBJ databases">
        <title>Wuchereria bancrofti Genome Sequencing Papua New Guinea Strain.</title>
        <authorList>
            <person name="Small S.T."/>
            <person name="Serre D."/>
            <person name="Zimmerman P.A."/>
        </authorList>
    </citation>
    <scope>NUCLEOTIDE SEQUENCE [LARGE SCALE GENOMIC DNA]</scope>
    <source>
        <strain evidence="12">pt0022</strain>
    </source>
</reference>
<keyword evidence="8" id="KW-0804">Transcription</keyword>
<dbReference type="InterPro" id="IPR050274">
    <property type="entry name" value="Nuclear_hormone_rcpt_NR2"/>
</dbReference>
<dbReference type="FunFam" id="3.30.50.10:FF:000030">
    <property type="entry name" value="Nuclear Hormone Receptor family"/>
    <property type="match status" value="1"/>
</dbReference>